<sequence length="695" mass="78131">MESKQEPPSVILKLMGLDKPPTEHSVGVKQKVLSDSYRQKIASIGVIRRKRSSHQRGMNTDEKEESEDVSKVAKALRRGEHHNPSMGNRKENPSSCKNSHFGGQSSRSFSKISNISMQSGDVATRVLNTTLSAFFRGNEAFSNETLKPASNISVNEIQCNSSFFCSDGSYVGSEARNKTLEQRDVTENLRELGRCGQDSTCNQLAMISAHGNGARNLTHGFGYSNDIIERNIRRKARHRNFPIRHVASAHGRNISWGAINQDILFQRYWGLRKNASVNWSSWKSKNQNINQKECLEDVNQSCGQEKLSSFSSNFNNNHTEEKRCYGTDLSDTITMPPQLSSSSFSPALLDCQILQERCLMNDEVKNKKYEDTNISRQNIVSPDSSVEFLASDAKTEVVGWSHYSPTKHQSKSTPFILAQEIDSSSHTSDASKQQDPSDIQEDSVHSLCSETDPDSLGSSEQAYGPSPISVLDPLLFGQDIPFSSECGSRVYDSSELDDEEFGLNISSDEDCGNASAVVSKEKEDIVGIFRDQESRDFSYVVEVLTEAGICNRSLFTDFSTWHSAECPISPVVFEILEKKFGEQELWKRSERKLLFDRINLGLLEIFEPNLYIPMWEKTMSRRLNSEPSQDMIEEEMWGLLAAQEKKSCKELADNMVGGEIKWIELGEDVEDIVIEIVKLFIEELADEIVVSLENF</sequence>
<protein>
    <recommendedName>
        <fullName evidence="2">DUF4378 domain-containing protein</fullName>
    </recommendedName>
</protein>
<evidence type="ECO:0000259" key="2">
    <source>
        <dbReference type="Pfam" id="PF14309"/>
    </source>
</evidence>
<organism evidence="3 4">
    <name type="scientific">Cajanus cajan</name>
    <name type="common">Pigeon pea</name>
    <name type="synonym">Cajanus indicus</name>
    <dbReference type="NCBI Taxonomy" id="3821"/>
    <lineage>
        <taxon>Eukaryota</taxon>
        <taxon>Viridiplantae</taxon>
        <taxon>Streptophyta</taxon>
        <taxon>Embryophyta</taxon>
        <taxon>Tracheophyta</taxon>
        <taxon>Spermatophyta</taxon>
        <taxon>Magnoliopsida</taxon>
        <taxon>eudicotyledons</taxon>
        <taxon>Gunneridae</taxon>
        <taxon>Pentapetalae</taxon>
        <taxon>rosids</taxon>
        <taxon>fabids</taxon>
        <taxon>Fabales</taxon>
        <taxon>Fabaceae</taxon>
        <taxon>Papilionoideae</taxon>
        <taxon>50 kb inversion clade</taxon>
        <taxon>NPAAA clade</taxon>
        <taxon>indigoferoid/millettioid clade</taxon>
        <taxon>Phaseoleae</taxon>
        <taxon>Cajanus</taxon>
    </lineage>
</organism>
<keyword evidence="4" id="KW-1185">Reference proteome</keyword>
<dbReference type="OMA" id="HPVRDKQ"/>
<evidence type="ECO:0000313" key="4">
    <source>
        <dbReference type="Proteomes" id="UP000075243"/>
    </source>
</evidence>
<feature type="domain" description="DUF4378" evidence="2">
    <location>
        <begin position="536"/>
        <end position="687"/>
    </location>
</feature>
<dbReference type="AlphaFoldDB" id="A0A151S7E3"/>
<feature type="region of interest" description="Disordered" evidence="1">
    <location>
        <begin position="44"/>
        <end position="107"/>
    </location>
</feature>
<dbReference type="PANTHER" id="PTHR46836:SF7">
    <property type="entry name" value="PHOSPHATIDYLINOSITOL N-ACETYGLUCOSAMINLYTRANSFERASE SUBUNIT P-LIKE PROTEIN"/>
    <property type="match status" value="1"/>
</dbReference>
<evidence type="ECO:0000256" key="1">
    <source>
        <dbReference type="SAM" id="MobiDB-lite"/>
    </source>
</evidence>
<evidence type="ECO:0000313" key="3">
    <source>
        <dbReference type="EMBL" id="KYP50733.1"/>
    </source>
</evidence>
<dbReference type="PANTHER" id="PTHR46836">
    <property type="entry name" value="AFADIN"/>
    <property type="match status" value="1"/>
</dbReference>
<dbReference type="OrthoDB" id="1584003at2759"/>
<dbReference type="Gramene" id="C.cajan_25838.t">
    <property type="protein sequence ID" value="C.cajan_25838.t"/>
    <property type="gene ID" value="C.cajan_25838"/>
</dbReference>
<dbReference type="EMBL" id="KQ483449">
    <property type="protein sequence ID" value="KYP50733.1"/>
    <property type="molecule type" value="Genomic_DNA"/>
</dbReference>
<feature type="region of interest" description="Disordered" evidence="1">
    <location>
        <begin position="422"/>
        <end position="463"/>
    </location>
</feature>
<dbReference type="InterPro" id="IPR025486">
    <property type="entry name" value="DUF4378"/>
</dbReference>
<feature type="compositionally biased region" description="Basic and acidic residues" evidence="1">
    <location>
        <begin position="77"/>
        <end position="92"/>
    </location>
</feature>
<proteinExistence type="predicted"/>
<name>A0A151S7E3_CAJCA</name>
<feature type="compositionally biased region" description="Polar residues" evidence="1">
    <location>
        <begin position="93"/>
        <end position="104"/>
    </location>
</feature>
<dbReference type="Pfam" id="PF14309">
    <property type="entry name" value="DUF4378"/>
    <property type="match status" value="1"/>
</dbReference>
<reference evidence="3" key="1">
    <citation type="journal article" date="2012" name="Nat. Biotechnol.">
        <title>Draft genome sequence of pigeonpea (Cajanus cajan), an orphan legume crop of resource-poor farmers.</title>
        <authorList>
            <person name="Varshney R.K."/>
            <person name="Chen W."/>
            <person name="Li Y."/>
            <person name="Bharti A.K."/>
            <person name="Saxena R.K."/>
            <person name="Schlueter J.A."/>
            <person name="Donoghue M.T."/>
            <person name="Azam S."/>
            <person name="Fan G."/>
            <person name="Whaley A.M."/>
            <person name="Farmer A.D."/>
            <person name="Sheridan J."/>
            <person name="Iwata A."/>
            <person name="Tuteja R."/>
            <person name="Penmetsa R.V."/>
            <person name="Wu W."/>
            <person name="Upadhyaya H.D."/>
            <person name="Yang S.P."/>
            <person name="Shah T."/>
            <person name="Saxena K.B."/>
            <person name="Michael T."/>
            <person name="McCombie W.R."/>
            <person name="Yang B."/>
            <person name="Zhang G."/>
            <person name="Yang H."/>
            <person name="Wang J."/>
            <person name="Spillane C."/>
            <person name="Cook D.R."/>
            <person name="May G.D."/>
            <person name="Xu X."/>
            <person name="Jackson S.A."/>
        </authorList>
    </citation>
    <scope>NUCLEOTIDE SEQUENCE [LARGE SCALE GENOMIC DNA]</scope>
</reference>
<gene>
    <name evidence="3" type="ORF">KK1_027421</name>
</gene>
<dbReference type="STRING" id="3821.A0A151S7E3"/>
<accession>A0A151S7E3</accession>
<feature type="compositionally biased region" description="Polar residues" evidence="1">
    <location>
        <begin position="422"/>
        <end position="437"/>
    </location>
</feature>
<dbReference type="Proteomes" id="UP000075243">
    <property type="component" value="Unassembled WGS sequence"/>
</dbReference>